<dbReference type="Proteomes" id="UP000223913">
    <property type="component" value="Unassembled WGS sequence"/>
</dbReference>
<evidence type="ECO:0000313" key="2">
    <source>
        <dbReference type="EMBL" id="PHN03622.1"/>
    </source>
</evidence>
<gene>
    <name evidence="2" type="ORF">CRP01_25525</name>
</gene>
<reference evidence="2 3" key="1">
    <citation type="submission" date="2017-10" db="EMBL/GenBank/DDBJ databases">
        <title>The draft genome sequence of Lewinella nigricans NBRC 102662.</title>
        <authorList>
            <person name="Wang K."/>
        </authorList>
    </citation>
    <scope>NUCLEOTIDE SEQUENCE [LARGE SCALE GENOMIC DNA]</scope>
    <source>
        <strain evidence="2 3">NBRC 102662</strain>
    </source>
</reference>
<evidence type="ECO:0000259" key="1">
    <source>
        <dbReference type="PROSITE" id="PS50846"/>
    </source>
</evidence>
<dbReference type="CDD" id="cd00371">
    <property type="entry name" value="HMA"/>
    <property type="match status" value="1"/>
</dbReference>
<dbReference type="Pfam" id="PF00403">
    <property type="entry name" value="HMA"/>
    <property type="match status" value="1"/>
</dbReference>
<dbReference type="PROSITE" id="PS50846">
    <property type="entry name" value="HMA_2"/>
    <property type="match status" value="1"/>
</dbReference>
<dbReference type="GO" id="GO:0046872">
    <property type="term" value="F:metal ion binding"/>
    <property type="evidence" value="ECO:0007669"/>
    <property type="project" value="InterPro"/>
</dbReference>
<protein>
    <recommendedName>
        <fullName evidence="1">HMA domain-containing protein</fullName>
    </recommendedName>
</protein>
<comment type="caution">
    <text evidence="2">The sequence shown here is derived from an EMBL/GenBank/DDBJ whole genome shotgun (WGS) entry which is preliminary data.</text>
</comment>
<name>A0A2D0N511_FLAN2</name>
<sequence>METLKFKTNINCGSCIRSVTGFIEDVKGIDHWEVDTANPDKILTVKGQVTPKEVIDAVEDAGFDIQPVAEAS</sequence>
<evidence type="ECO:0000313" key="3">
    <source>
        <dbReference type="Proteomes" id="UP000223913"/>
    </source>
</evidence>
<dbReference type="EMBL" id="PDUD01000030">
    <property type="protein sequence ID" value="PHN03622.1"/>
    <property type="molecule type" value="Genomic_DNA"/>
</dbReference>
<dbReference type="Gene3D" id="3.30.70.100">
    <property type="match status" value="1"/>
</dbReference>
<accession>A0A2D0N511</accession>
<keyword evidence="3" id="KW-1185">Reference proteome</keyword>
<dbReference type="InterPro" id="IPR006121">
    <property type="entry name" value="HMA_dom"/>
</dbReference>
<dbReference type="SUPFAM" id="SSF55008">
    <property type="entry name" value="HMA, heavy metal-associated domain"/>
    <property type="match status" value="1"/>
</dbReference>
<feature type="domain" description="HMA" evidence="1">
    <location>
        <begin position="1"/>
        <end position="66"/>
    </location>
</feature>
<dbReference type="OrthoDB" id="677920at2"/>
<organism evidence="2 3">
    <name type="scientific">Flavilitoribacter nigricans (strain ATCC 23147 / DSM 23189 / NBRC 102662 / NCIMB 1420 / SS-2)</name>
    <name type="common">Lewinella nigricans</name>
    <dbReference type="NCBI Taxonomy" id="1122177"/>
    <lineage>
        <taxon>Bacteria</taxon>
        <taxon>Pseudomonadati</taxon>
        <taxon>Bacteroidota</taxon>
        <taxon>Saprospiria</taxon>
        <taxon>Saprospirales</taxon>
        <taxon>Lewinellaceae</taxon>
        <taxon>Flavilitoribacter</taxon>
    </lineage>
</organism>
<dbReference type="AlphaFoldDB" id="A0A2D0N511"/>
<dbReference type="InterPro" id="IPR036163">
    <property type="entry name" value="HMA_dom_sf"/>
</dbReference>
<dbReference type="RefSeq" id="WP_099152949.1">
    <property type="nucleotide sequence ID" value="NZ_PDUD01000030.1"/>
</dbReference>
<proteinExistence type="predicted"/>